<proteinExistence type="predicted"/>
<gene>
    <name evidence="2" type="ORF">LTR05_003594</name>
</gene>
<feature type="compositionally biased region" description="Basic and acidic residues" evidence="1">
    <location>
        <begin position="57"/>
        <end position="78"/>
    </location>
</feature>
<sequence length="686" mass="77171">MVYTKERLEHALRVLHEIAPYGNERGFPSDNLERHLRSRYGFRRAAKIVPLPNFSTWHEHSKEGSDDGEYDPKQEKKKSCNRTKKNNPKRKAEDVGDEEKQVKKTKGEEKASLEPYITFRLMTENGRRFLADLGPIRGRGQGDFEDEELEREPHPEPSYFNRYPSTRKSRKNSDAYGTIELAREWGVESETSKVGGAPARTSLRSGRILKKKKSEERKEQDVEDYNPDNDRDPVVTKDLDKDHVSQAQPSPTTSTVTKPDVTKPIPARQIGSWDDPIELLDDSDEEGLHLPNSYATLQHHNKNNAIRQQYPLSPVSLRGDSASLSQASRSHDEFYSEASTFTIETYYAHPIHFRLIPKARTQCDFCADYRMGILGLGKRAVSVFVDQDKPFQYQELGDGHCNEGKSPTKMCVTCALKRLWITRCHDPSASSYNSNSRARSNTKPAFRRVQGLMPTKERLAAYLKHLFKKELLPGTNTLSNTALLPTCNLCFTPAMWECCKWQKTDIMKRPCRIPDQTDSSAVVRALSGTPSTPPRKMDADVKPIFEEKPTTSVDKDDDVDMAPNALSSSSSSITNSLKSQNLPSSNSSSKPPHPHSSTTTLSSPSYLRASISGCGLKLCLTCKSFLETHCNGQLDRSKVMKWLRAGPEHGNKFGPRADVEWLFGGSMLERCYEMGVGECGKGGRRG</sequence>
<feature type="compositionally biased region" description="Basic and acidic residues" evidence="1">
    <location>
        <begin position="228"/>
        <end position="244"/>
    </location>
</feature>
<evidence type="ECO:0000256" key="1">
    <source>
        <dbReference type="SAM" id="MobiDB-lite"/>
    </source>
</evidence>
<feature type="region of interest" description="Disordered" evidence="1">
    <location>
        <begin position="56"/>
        <end position="111"/>
    </location>
</feature>
<keyword evidence="3" id="KW-1185">Reference proteome</keyword>
<accession>A0AAN7T077</accession>
<evidence type="ECO:0000313" key="2">
    <source>
        <dbReference type="EMBL" id="KAK5086426.1"/>
    </source>
</evidence>
<feature type="compositionally biased region" description="Basic and acidic residues" evidence="1">
    <location>
        <begin position="90"/>
        <end position="111"/>
    </location>
</feature>
<organism evidence="2 3">
    <name type="scientific">Lithohypha guttulata</name>
    <dbReference type="NCBI Taxonomy" id="1690604"/>
    <lineage>
        <taxon>Eukaryota</taxon>
        <taxon>Fungi</taxon>
        <taxon>Dikarya</taxon>
        <taxon>Ascomycota</taxon>
        <taxon>Pezizomycotina</taxon>
        <taxon>Eurotiomycetes</taxon>
        <taxon>Chaetothyriomycetidae</taxon>
        <taxon>Chaetothyriales</taxon>
        <taxon>Trichomeriaceae</taxon>
        <taxon>Lithohypha</taxon>
    </lineage>
</organism>
<reference evidence="2 3" key="1">
    <citation type="submission" date="2023-08" db="EMBL/GenBank/DDBJ databases">
        <title>Black Yeasts Isolated from many extreme environments.</title>
        <authorList>
            <person name="Coleine C."/>
            <person name="Stajich J.E."/>
            <person name="Selbmann L."/>
        </authorList>
    </citation>
    <scope>NUCLEOTIDE SEQUENCE [LARGE SCALE GENOMIC DNA]</scope>
    <source>
        <strain evidence="2 3">CCFEE 5910</strain>
    </source>
</reference>
<name>A0AAN7T077_9EURO</name>
<feature type="compositionally biased region" description="Acidic residues" evidence="1">
    <location>
        <begin position="275"/>
        <end position="285"/>
    </location>
</feature>
<dbReference type="AlphaFoldDB" id="A0AAN7T077"/>
<feature type="compositionally biased region" description="Basic residues" evidence="1">
    <location>
        <begin position="79"/>
        <end position="89"/>
    </location>
</feature>
<feature type="region of interest" description="Disordered" evidence="1">
    <location>
        <begin position="517"/>
        <end position="603"/>
    </location>
</feature>
<comment type="caution">
    <text evidence="2">The sequence shown here is derived from an EMBL/GenBank/DDBJ whole genome shotgun (WGS) entry which is preliminary data.</text>
</comment>
<protein>
    <submittedName>
        <fullName evidence="2">Uncharacterized protein</fullName>
    </submittedName>
</protein>
<dbReference type="EMBL" id="JAVRRJ010000003">
    <property type="protein sequence ID" value="KAK5086426.1"/>
    <property type="molecule type" value="Genomic_DNA"/>
</dbReference>
<dbReference type="Proteomes" id="UP001309876">
    <property type="component" value="Unassembled WGS sequence"/>
</dbReference>
<feature type="compositionally biased region" description="Basic and acidic residues" evidence="1">
    <location>
        <begin position="535"/>
        <end position="549"/>
    </location>
</feature>
<evidence type="ECO:0000313" key="3">
    <source>
        <dbReference type="Proteomes" id="UP001309876"/>
    </source>
</evidence>
<feature type="compositionally biased region" description="Polar residues" evidence="1">
    <location>
        <begin position="245"/>
        <end position="257"/>
    </location>
</feature>
<feature type="region of interest" description="Disordered" evidence="1">
    <location>
        <begin position="132"/>
        <end position="285"/>
    </location>
</feature>
<feature type="compositionally biased region" description="Low complexity" evidence="1">
    <location>
        <begin position="567"/>
        <end position="603"/>
    </location>
</feature>